<reference evidence="3 4" key="1">
    <citation type="journal article" date="2021" name="Commun. Biol.">
        <title>The genome of Shorea leprosula (Dipterocarpaceae) highlights the ecological relevance of drought in aseasonal tropical rainforests.</title>
        <authorList>
            <person name="Ng K.K.S."/>
            <person name="Kobayashi M.J."/>
            <person name="Fawcett J.A."/>
            <person name="Hatakeyama M."/>
            <person name="Paape T."/>
            <person name="Ng C.H."/>
            <person name="Ang C.C."/>
            <person name="Tnah L.H."/>
            <person name="Lee C.T."/>
            <person name="Nishiyama T."/>
            <person name="Sese J."/>
            <person name="O'Brien M.J."/>
            <person name="Copetti D."/>
            <person name="Mohd Noor M.I."/>
            <person name="Ong R.C."/>
            <person name="Putra M."/>
            <person name="Sireger I.Z."/>
            <person name="Indrioko S."/>
            <person name="Kosugi Y."/>
            <person name="Izuno A."/>
            <person name="Isagi Y."/>
            <person name="Lee S.L."/>
            <person name="Shimizu K.K."/>
        </authorList>
    </citation>
    <scope>NUCLEOTIDE SEQUENCE [LARGE SCALE GENOMIC DNA]</scope>
    <source>
        <strain evidence="3">214</strain>
    </source>
</reference>
<feature type="domain" description="Nuclease associated modular" evidence="2">
    <location>
        <begin position="117"/>
        <end position="142"/>
    </location>
</feature>
<dbReference type="Proteomes" id="UP001054252">
    <property type="component" value="Unassembled WGS sequence"/>
</dbReference>
<dbReference type="AlphaFoldDB" id="A0AAV5JFK2"/>
<name>A0AAV5JFK2_9ROSI</name>
<evidence type="ECO:0000313" key="3">
    <source>
        <dbReference type="EMBL" id="GKV09686.1"/>
    </source>
</evidence>
<accession>A0AAV5JFK2</accession>
<feature type="region of interest" description="Disordered" evidence="1">
    <location>
        <begin position="237"/>
        <end position="261"/>
    </location>
</feature>
<feature type="region of interest" description="Disordered" evidence="1">
    <location>
        <begin position="291"/>
        <end position="351"/>
    </location>
</feature>
<gene>
    <name evidence="3" type="ORF">SLEP1_g21146</name>
</gene>
<evidence type="ECO:0000256" key="1">
    <source>
        <dbReference type="SAM" id="MobiDB-lite"/>
    </source>
</evidence>
<dbReference type="GO" id="GO:0003677">
    <property type="term" value="F:DNA binding"/>
    <property type="evidence" value="ECO:0007669"/>
    <property type="project" value="InterPro"/>
</dbReference>
<sequence>MPLLDIATVQPSLQNHLVPVCSQTFIHGQVLSSPWKSSQFSRRVEFHPRHLEKQGSCQLRIRAAALTTLELKSSVQKEDGSGNSMLAVHSSPLSTQIESLKEDWVDLDERERLRRMRISKANKGNIPWNKGRKHSAETCNRIRERTRIAMQNPKIKLKRVNLGRAQSVETRLKIGIGVRMGWERRREKIMMQETCYFGWQNLIAESSRKGFLGEEELQWDSYKILDEQLKKEWLESVERRKSMPRPKGSKRAPKSPEQRKKIAAAIAAKWADPAYRERVCSGLAKYHGLTDGAERKPKKKPSGGTQPRRKSLTTKKFSDTDDSSRIDTKTLTEGKRSRKRNAPLYKDPMPSSKLDMIKNIRAQRAAAESKKTEAIERARLFDNYSSSLYTFLMYMIN</sequence>
<dbReference type="Pfam" id="PF07460">
    <property type="entry name" value="NUMOD3"/>
    <property type="match status" value="1"/>
</dbReference>
<proteinExistence type="predicted"/>
<dbReference type="PANTHER" id="PTHR34199">
    <property type="entry name" value="NUMOD3 MOTIF FAMILY PROTEIN, EXPRESSED"/>
    <property type="match status" value="1"/>
</dbReference>
<dbReference type="InterPro" id="IPR003611">
    <property type="entry name" value="NUMOD3"/>
</dbReference>
<evidence type="ECO:0000259" key="2">
    <source>
        <dbReference type="Pfam" id="PF07460"/>
    </source>
</evidence>
<organism evidence="3 4">
    <name type="scientific">Rubroshorea leprosula</name>
    <dbReference type="NCBI Taxonomy" id="152421"/>
    <lineage>
        <taxon>Eukaryota</taxon>
        <taxon>Viridiplantae</taxon>
        <taxon>Streptophyta</taxon>
        <taxon>Embryophyta</taxon>
        <taxon>Tracheophyta</taxon>
        <taxon>Spermatophyta</taxon>
        <taxon>Magnoliopsida</taxon>
        <taxon>eudicotyledons</taxon>
        <taxon>Gunneridae</taxon>
        <taxon>Pentapetalae</taxon>
        <taxon>rosids</taxon>
        <taxon>malvids</taxon>
        <taxon>Malvales</taxon>
        <taxon>Dipterocarpaceae</taxon>
        <taxon>Rubroshorea</taxon>
    </lineage>
</organism>
<dbReference type="PANTHER" id="PTHR34199:SF2">
    <property type="entry name" value="NUMOD3 MOTIF FAMILY PROTEIN, EXPRESSED"/>
    <property type="match status" value="1"/>
</dbReference>
<comment type="caution">
    <text evidence="3">The sequence shown here is derived from an EMBL/GenBank/DDBJ whole genome shotgun (WGS) entry which is preliminary data.</text>
</comment>
<keyword evidence="4" id="KW-1185">Reference proteome</keyword>
<evidence type="ECO:0000313" key="4">
    <source>
        <dbReference type="Proteomes" id="UP001054252"/>
    </source>
</evidence>
<feature type="compositionally biased region" description="Basic residues" evidence="1">
    <location>
        <begin position="296"/>
        <end position="313"/>
    </location>
</feature>
<feature type="compositionally biased region" description="Basic residues" evidence="1">
    <location>
        <begin position="242"/>
        <end position="253"/>
    </location>
</feature>
<protein>
    <recommendedName>
        <fullName evidence="2">Nuclease associated modular domain-containing protein</fullName>
    </recommendedName>
</protein>
<feature type="compositionally biased region" description="Basic and acidic residues" evidence="1">
    <location>
        <begin position="316"/>
        <end position="335"/>
    </location>
</feature>
<dbReference type="EMBL" id="BPVZ01000031">
    <property type="protein sequence ID" value="GKV09686.1"/>
    <property type="molecule type" value="Genomic_DNA"/>
</dbReference>